<gene>
    <name evidence="17" type="ORF">B0I36DRAFT_317757</name>
</gene>
<evidence type="ECO:0000313" key="17">
    <source>
        <dbReference type="EMBL" id="KAH7035162.1"/>
    </source>
</evidence>
<dbReference type="Proteomes" id="UP000756346">
    <property type="component" value="Unassembled WGS sequence"/>
</dbReference>
<dbReference type="InterPro" id="IPR033851">
    <property type="entry name" value="M3A_MIP"/>
</dbReference>
<dbReference type="CDD" id="cd06457">
    <property type="entry name" value="M3A_MIP"/>
    <property type="match status" value="1"/>
</dbReference>
<evidence type="ECO:0000313" key="18">
    <source>
        <dbReference type="Proteomes" id="UP000756346"/>
    </source>
</evidence>
<comment type="caution">
    <text evidence="17">The sequence shown here is derived from an EMBL/GenBank/DDBJ whole genome shotgun (WGS) entry which is preliminary data.</text>
</comment>
<evidence type="ECO:0000256" key="13">
    <source>
        <dbReference type="ARBA" id="ARBA00025208"/>
    </source>
</evidence>
<evidence type="ECO:0000256" key="9">
    <source>
        <dbReference type="ARBA" id="ARBA00022833"/>
    </source>
</evidence>
<keyword evidence="11 15" id="KW-0482">Metalloprotease</keyword>
<dbReference type="InterPro" id="IPR001567">
    <property type="entry name" value="Pept_M3A_M3B_dom"/>
</dbReference>
<evidence type="ECO:0000256" key="6">
    <source>
        <dbReference type="ARBA" id="ARBA00022670"/>
    </source>
</evidence>
<keyword evidence="18" id="KW-1185">Reference proteome</keyword>
<evidence type="ECO:0000256" key="14">
    <source>
        <dbReference type="ARBA" id="ARBA00032470"/>
    </source>
</evidence>
<dbReference type="InterPro" id="IPR024077">
    <property type="entry name" value="Neurolysin/TOP_dom2"/>
</dbReference>
<comment type="cofactor">
    <cofactor evidence="15">
        <name>Zn(2+)</name>
        <dbReference type="ChEBI" id="CHEBI:29105"/>
    </cofactor>
    <text evidence="15">Binds 1 zinc ion.</text>
</comment>
<evidence type="ECO:0000256" key="2">
    <source>
        <dbReference type="ARBA" id="ARBA00004305"/>
    </source>
</evidence>
<evidence type="ECO:0000259" key="16">
    <source>
        <dbReference type="Pfam" id="PF01432"/>
    </source>
</evidence>
<evidence type="ECO:0000256" key="15">
    <source>
        <dbReference type="RuleBase" id="RU003435"/>
    </source>
</evidence>
<dbReference type="PANTHER" id="PTHR11804">
    <property type="entry name" value="PROTEASE M3 THIMET OLIGOPEPTIDASE-RELATED"/>
    <property type="match status" value="1"/>
</dbReference>
<feature type="domain" description="Peptidase M3A/M3B catalytic" evidence="16">
    <location>
        <begin position="301"/>
        <end position="796"/>
    </location>
</feature>
<dbReference type="EMBL" id="JAGTJQ010000003">
    <property type="protein sequence ID" value="KAH7035162.1"/>
    <property type="molecule type" value="Genomic_DNA"/>
</dbReference>
<keyword evidence="6 15" id="KW-0645">Protease</keyword>
<evidence type="ECO:0000256" key="11">
    <source>
        <dbReference type="ARBA" id="ARBA00023049"/>
    </source>
</evidence>
<evidence type="ECO:0000256" key="10">
    <source>
        <dbReference type="ARBA" id="ARBA00022946"/>
    </source>
</evidence>
<dbReference type="PANTHER" id="PTHR11804:SF79">
    <property type="entry name" value="MITOCHONDRIAL INTERMEDIATE PEPTIDASE"/>
    <property type="match status" value="1"/>
</dbReference>
<keyword evidence="12" id="KW-0496">Mitochondrion</keyword>
<dbReference type="Pfam" id="PF01432">
    <property type="entry name" value="Peptidase_M3"/>
    <property type="match status" value="1"/>
</dbReference>
<keyword evidence="10" id="KW-0809">Transit peptide</keyword>
<evidence type="ECO:0000256" key="4">
    <source>
        <dbReference type="ARBA" id="ARBA00012441"/>
    </source>
</evidence>
<dbReference type="Gene3D" id="3.40.390.10">
    <property type="entry name" value="Collagenase (Catalytic Domain)"/>
    <property type="match status" value="1"/>
</dbReference>
<comment type="similarity">
    <text evidence="3 15">Belongs to the peptidase M3 family.</text>
</comment>
<evidence type="ECO:0000256" key="5">
    <source>
        <dbReference type="ARBA" id="ARBA00018046"/>
    </source>
</evidence>
<protein>
    <recommendedName>
        <fullName evidence="5">Mitochondrial intermediate peptidase</fullName>
        <ecNumber evidence="4">3.4.24.59</ecNumber>
    </recommendedName>
    <alternativeName>
        <fullName evidence="14">Octapeptidyl aminopeptidase</fullName>
    </alternativeName>
</protein>
<dbReference type="EC" id="3.4.24.59" evidence="4"/>
<dbReference type="AlphaFoldDB" id="A0A9P9BT62"/>
<keyword evidence="8 15" id="KW-0378">Hydrolase</keyword>
<dbReference type="InterPro" id="IPR024079">
    <property type="entry name" value="MetalloPept_cat_dom_sf"/>
</dbReference>
<dbReference type="Gene3D" id="1.10.1370.10">
    <property type="entry name" value="Neurolysin, domain 3"/>
    <property type="match status" value="1"/>
</dbReference>
<dbReference type="GO" id="GO:0004222">
    <property type="term" value="F:metalloendopeptidase activity"/>
    <property type="evidence" value="ECO:0007669"/>
    <property type="project" value="UniProtKB-EC"/>
</dbReference>
<evidence type="ECO:0000256" key="12">
    <source>
        <dbReference type="ARBA" id="ARBA00023128"/>
    </source>
</evidence>
<organism evidence="17 18">
    <name type="scientific">Microdochium trichocladiopsis</name>
    <dbReference type="NCBI Taxonomy" id="1682393"/>
    <lineage>
        <taxon>Eukaryota</taxon>
        <taxon>Fungi</taxon>
        <taxon>Dikarya</taxon>
        <taxon>Ascomycota</taxon>
        <taxon>Pezizomycotina</taxon>
        <taxon>Sordariomycetes</taxon>
        <taxon>Xylariomycetidae</taxon>
        <taxon>Xylariales</taxon>
        <taxon>Microdochiaceae</taxon>
        <taxon>Microdochium</taxon>
    </lineage>
</organism>
<keyword evidence="9 15" id="KW-0862">Zinc</keyword>
<evidence type="ECO:0000256" key="1">
    <source>
        <dbReference type="ARBA" id="ARBA00000436"/>
    </source>
</evidence>
<dbReference type="GO" id="GO:0006518">
    <property type="term" value="P:peptide metabolic process"/>
    <property type="evidence" value="ECO:0007669"/>
    <property type="project" value="TreeGrafter"/>
</dbReference>
<evidence type="ECO:0000256" key="3">
    <source>
        <dbReference type="ARBA" id="ARBA00006040"/>
    </source>
</evidence>
<comment type="function">
    <text evidence="13">Cleaves proteins, imported into the mitochondrion, to their mature size. While most mitochondrial precursor proteins are processed to the mature form in one step by mitochondrial processing peptidase (MPP), the sequential cleavage by MIP of an octapeptide after initial processing by MPP is a required step for a subgroup of nuclear-encoded precursor proteins destined for the matrix or the inner membrane.</text>
</comment>
<dbReference type="GO" id="GO:0006627">
    <property type="term" value="P:protein processing involved in protein targeting to mitochondrion"/>
    <property type="evidence" value="ECO:0007669"/>
    <property type="project" value="TreeGrafter"/>
</dbReference>
<reference evidence="17" key="1">
    <citation type="journal article" date="2021" name="Nat. Commun.">
        <title>Genetic determinants of endophytism in the Arabidopsis root mycobiome.</title>
        <authorList>
            <person name="Mesny F."/>
            <person name="Miyauchi S."/>
            <person name="Thiergart T."/>
            <person name="Pickel B."/>
            <person name="Atanasova L."/>
            <person name="Karlsson M."/>
            <person name="Huettel B."/>
            <person name="Barry K.W."/>
            <person name="Haridas S."/>
            <person name="Chen C."/>
            <person name="Bauer D."/>
            <person name="Andreopoulos W."/>
            <person name="Pangilinan J."/>
            <person name="LaButti K."/>
            <person name="Riley R."/>
            <person name="Lipzen A."/>
            <person name="Clum A."/>
            <person name="Drula E."/>
            <person name="Henrissat B."/>
            <person name="Kohler A."/>
            <person name="Grigoriev I.V."/>
            <person name="Martin F.M."/>
            <person name="Hacquard S."/>
        </authorList>
    </citation>
    <scope>NUCLEOTIDE SEQUENCE</scope>
    <source>
        <strain evidence="17">MPI-CAGE-CH-0230</strain>
    </source>
</reference>
<name>A0A9P9BT62_9PEZI</name>
<dbReference type="GeneID" id="70182744"/>
<evidence type="ECO:0000256" key="7">
    <source>
        <dbReference type="ARBA" id="ARBA00022723"/>
    </source>
</evidence>
<dbReference type="RefSeq" id="XP_046015255.1">
    <property type="nucleotide sequence ID" value="XM_046153198.1"/>
</dbReference>
<evidence type="ECO:0000256" key="8">
    <source>
        <dbReference type="ARBA" id="ARBA00022801"/>
    </source>
</evidence>
<keyword evidence="7 15" id="KW-0479">Metal-binding</keyword>
<dbReference type="InterPro" id="IPR045090">
    <property type="entry name" value="Pept_M3A_M3B"/>
</dbReference>
<sequence>MIKTVRSGLWTCSRCLRQSALRQARPSARPPSRWLSAVANPATVSDAASAPVNHAPPGARHDDVLLRQIFDSPPTFKHFARPWAQLTGSPNVGLFRNKYLTSPQGFLSFAELTIHKAQRLVEKVLAASTLDEYKAIVGDLDRLSDLLCRVLDVSDFVRVTHPDQKIQAAASQAWAYVYQYMNQLNTETGLSDQLGKALDNAEVMASWNEEQQTVARLLQQDFLKSAVHLPKQSRDRFVDLSQKISELGSSFVEDMQPEQPYIDFPSSKLRGMDPQLAQRFTRRGTSRLPTLSAEASMALRSVYDDDTRKSILHATRTASSRSIKVLEGMLRLRAELADLSGFESYGRMALHDKMMAKSPEAVHEFLLALSKHNAPLVQAEVADLLKEKSKRLGSSAADELLPWDKDYYMQSIRAGMRSRARRDDFLSSYFSLGTVMQGLSRLFTRLYGIRFEPRDTLPGETWHSDVRRLDVISDTDGHVAVLYCDLFYRPDKSPNPAHFTVRCSREISAEEIEEASTLGALDVEGVPKFESAIEAANDGMHVSKKSANGAVKQLPTIALICDFHQEHKSKSEPALLDYYQVETLFHEMGHAIHSVLARTSMQNVSGTRCATDFAELPSTLMEHFSADPSVLALFARHYATDEPLPYEMVAEKLAVSQRFEASDRENQIILAMLDQAYHSTAPAGLHFDSTKVYHDLQRQYGQLPPDPALTRWQGFFGHLFGYGSTYYSYLFDQVLSERVWRVVFAGGQQGGALSRENGERLKENLLKWGGSRDPWRCLSDALQDERLANGDEKAMKVVGSWGIKDGVHD</sequence>
<proteinExistence type="inferred from homology"/>
<dbReference type="GO" id="GO:0005759">
    <property type="term" value="C:mitochondrial matrix"/>
    <property type="evidence" value="ECO:0007669"/>
    <property type="project" value="UniProtKB-SubCell"/>
</dbReference>
<dbReference type="SUPFAM" id="SSF55486">
    <property type="entry name" value="Metalloproteases ('zincins'), catalytic domain"/>
    <property type="match status" value="1"/>
</dbReference>
<comment type="catalytic activity">
    <reaction evidence="1">
        <text>Release of an N-terminal octapeptide as second stage of processing of some proteins imported into the mitochondrion.</text>
        <dbReference type="EC" id="3.4.24.59"/>
    </reaction>
</comment>
<dbReference type="OrthoDB" id="17530at2759"/>
<comment type="subcellular location">
    <subcellularLocation>
        <location evidence="2">Mitochondrion matrix</location>
    </subcellularLocation>
</comment>
<accession>A0A9P9BT62</accession>
<dbReference type="GO" id="GO:0046872">
    <property type="term" value="F:metal ion binding"/>
    <property type="evidence" value="ECO:0007669"/>
    <property type="project" value="UniProtKB-UniRule"/>
</dbReference>